<evidence type="ECO:0000256" key="1">
    <source>
        <dbReference type="ARBA" id="ARBA00000968"/>
    </source>
</evidence>
<evidence type="ECO:0000256" key="7">
    <source>
        <dbReference type="ARBA" id="ARBA00022679"/>
    </source>
</evidence>
<evidence type="ECO:0000313" key="13">
    <source>
        <dbReference type="Proteomes" id="UP000703590"/>
    </source>
</evidence>
<dbReference type="Gene3D" id="2.40.30.20">
    <property type="match status" value="2"/>
</dbReference>
<dbReference type="RefSeq" id="WP_205457598.1">
    <property type="nucleotide sequence ID" value="NZ_JAFHKK010000001.1"/>
</dbReference>
<dbReference type="InterPro" id="IPR026017">
    <property type="entry name" value="Lumazine-bd_dom"/>
</dbReference>
<dbReference type="Proteomes" id="UP000703590">
    <property type="component" value="Unassembled WGS sequence"/>
</dbReference>
<evidence type="ECO:0000256" key="8">
    <source>
        <dbReference type="ARBA" id="ARBA00022737"/>
    </source>
</evidence>
<evidence type="ECO:0000256" key="4">
    <source>
        <dbReference type="ARBA" id="ARBA00012827"/>
    </source>
</evidence>
<evidence type="ECO:0000256" key="3">
    <source>
        <dbReference type="ARBA" id="ARBA00004887"/>
    </source>
</evidence>
<dbReference type="PIRSF" id="PIRSF000498">
    <property type="entry name" value="Riboflavin_syn_A"/>
    <property type="match status" value="1"/>
</dbReference>
<keyword evidence="13" id="KW-1185">Reference proteome</keyword>
<dbReference type="EMBL" id="JAFHKK010000001">
    <property type="protein sequence ID" value="MBN2963155.1"/>
    <property type="molecule type" value="Genomic_DNA"/>
</dbReference>
<protein>
    <recommendedName>
        <fullName evidence="5 9">Riboflavin synthase</fullName>
        <ecNumber evidence="4 9">2.5.1.9</ecNumber>
    </recommendedName>
</protein>
<dbReference type="NCBIfam" id="NF006767">
    <property type="entry name" value="PRK09289.1"/>
    <property type="match status" value="1"/>
</dbReference>
<proteinExistence type="predicted"/>
<dbReference type="SUPFAM" id="SSF63380">
    <property type="entry name" value="Riboflavin synthase domain-like"/>
    <property type="match status" value="2"/>
</dbReference>
<dbReference type="EC" id="2.5.1.9" evidence="4 9"/>
<comment type="catalytic activity">
    <reaction evidence="1">
        <text>2 6,7-dimethyl-8-(1-D-ribityl)lumazine + H(+) = 5-amino-6-(D-ribitylamino)uracil + riboflavin</text>
        <dbReference type="Rhea" id="RHEA:20772"/>
        <dbReference type="ChEBI" id="CHEBI:15378"/>
        <dbReference type="ChEBI" id="CHEBI:15934"/>
        <dbReference type="ChEBI" id="CHEBI:57986"/>
        <dbReference type="ChEBI" id="CHEBI:58201"/>
        <dbReference type="EC" id="2.5.1.9"/>
    </reaction>
</comment>
<dbReference type="CDD" id="cd00402">
    <property type="entry name" value="Riboflavin_synthase_like"/>
    <property type="match status" value="1"/>
</dbReference>
<dbReference type="InterPro" id="IPR001783">
    <property type="entry name" value="Lumazine-bd"/>
</dbReference>
<dbReference type="InterPro" id="IPR023366">
    <property type="entry name" value="ATP_synth_asu-like_sf"/>
</dbReference>
<evidence type="ECO:0000313" key="12">
    <source>
        <dbReference type="EMBL" id="MBN2963155.1"/>
    </source>
</evidence>
<dbReference type="GO" id="GO:0004746">
    <property type="term" value="F:riboflavin synthase activity"/>
    <property type="evidence" value="ECO:0007669"/>
    <property type="project" value="UniProtKB-EC"/>
</dbReference>
<evidence type="ECO:0000256" key="9">
    <source>
        <dbReference type="NCBIfam" id="TIGR00187"/>
    </source>
</evidence>
<feature type="repeat" description="Lumazine-binding" evidence="10">
    <location>
        <begin position="88"/>
        <end position="184"/>
    </location>
</feature>
<evidence type="ECO:0000256" key="10">
    <source>
        <dbReference type="PROSITE-ProRule" id="PRU00524"/>
    </source>
</evidence>
<dbReference type="NCBIfam" id="TIGR00187">
    <property type="entry name" value="ribE"/>
    <property type="match status" value="1"/>
</dbReference>
<gene>
    <name evidence="12" type="primary">ribE</name>
    <name evidence="12" type="ORF">JWV37_00035</name>
</gene>
<evidence type="ECO:0000259" key="11">
    <source>
        <dbReference type="PROSITE" id="PS51177"/>
    </source>
</evidence>
<accession>A0ABS2WNN1</accession>
<dbReference type="Pfam" id="PF00677">
    <property type="entry name" value="Lum_binding"/>
    <property type="match status" value="2"/>
</dbReference>
<organism evidence="12 13">
    <name type="scientific">Sulfurospirillum tamanense</name>
    <dbReference type="NCBI Taxonomy" id="2813362"/>
    <lineage>
        <taxon>Bacteria</taxon>
        <taxon>Pseudomonadati</taxon>
        <taxon>Campylobacterota</taxon>
        <taxon>Epsilonproteobacteria</taxon>
        <taxon>Campylobacterales</taxon>
        <taxon>Sulfurospirillaceae</taxon>
        <taxon>Sulfurospirillum</taxon>
    </lineage>
</organism>
<dbReference type="InterPro" id="IPR017938">
    <property type="entry name" value="Riboflavin_synthase-like_b-brl"/>
</dbReference>
<comment type="caution">
    <text evidence="12">The sequence shown here is derived from an EMBL/GenBank/DDBJ whole genome shotgun (WGS) entry which is preliminary data.</text>
</comment>
<reference evidence="13" key="2">
    <citation type="submission" date="2021-02" db="EMBL/GenBank/DDBJ databases">
        <title>Sulfurospirillum tamanensis sp. nov.</title>
        <authorList>
            <person name="Merkel A.Y."/>
        </authorList>
    </citation>
    <scope>NUCLEOTIDE SEQUENCE [LARGE SCALE GENOMIC DNA]</scope>
    <source>
        <strain evidence="13">T05b</strain>
    </source>
</reference>
<dbReference type="PANTHER" id="PTHR21098">
    <property type="entry name" value="RIBOFLAVIN SYNTHASE ALPHA CHAIN"/>
    <property type="match status" value="1"/>
</dbReference>
<comment type="function">
    <text evidence="2">Catalyzes the dismutation of two molecules of 6,7-dimethyl-8-ribityllumazine, resulting in the formation of riboflavin and 5-amino-6-(D-ribitylamino)uracil.</text>
</comment>
<dbReference type="PROSITE" id="PS51177">
    <property type="entry name" value="LUMAZINE_BIND"/>
    <property type="match status" value="2"/>
</dbReference>
<sequence length="202" mass="22368">MFTGLIREKASVVSFAGNTLTLKASYCPRIGDSIAVNGACLTAVHVGQGTFSVELSPETRAHIAHENLTGLVHIEPAMQVGDRLDGHFVQGHVDAIGQISRLEHNGNALEMFISLPEQAMVCMIPKGSVAIDGVSLTINDVMEEEIRLTLIPLTLQDTLLGTYRVGRRVNIETDMLVRSLHHMLSRKKQKGWEEVEHWMRLY</sequence>
<dbReference type="PANTHER" id="PTHR21098:SF12">
    <property type="entry name" value="RIBOFLAVIN SYNTHASE"/>
    <property type="match status" value="1"/>
</dbReference>
<feature type="domain" description="Lumazine-binding" evidence="11">
    <location>
        <begin position="88"/>
        <end position="184"/>
    </location>
</feature>
<evidence type="ECO:0000256" key="5">
    <source>
        <dbReference type="ARBA" id="ARBA00013950"/>
    </source>
</evidence>
<name>A0ABS2WNN1_9BACT</name>
<evidence type="ECO:0000256" key="2">
    <source>
        <dbReference type="ARBA" id="ARBA00002803"/>
    </source>
</evidence>
<comment type="pathway">
    <text evidence="3">Cofactor biosynthesis; riboflavin biosynthesis; riboflavin from 2-hydroxy-3-oxobutyl phosphate and 5-amino-6-(D-ribitylamino)uracil: step 2/2.</text>
</comment>
<feature type="domain" description="Lumazine-binding" evidence="11">
    <location>
        <begin position="1"/>
        <end position="87"/>
    </location>
</feature>
<keyword evidence="8" id="KW-0677">Repeat</keyword>
<reference evidence="12 13" key="1">
    <citation type="submission" date="2021-02" db="EMBL/GenBank/DDBJ databases">
        <title>Sulfurospirillum tamanensis sp. nov.</title>
        <authorList>
            <person name="Frolova A."/>
            <person name="Merkel A."/>
            <person name="Slobodkin A."/>
        </authorList>
    </citation>
    <scope>NUCLEOTIDE SEQUENCE [LARGE SCALE GENOMIC DNA]</scope>
    <source>
        <strain evidence="12 13">T05b</strain>
    </source>
</reference>
<reference evidence="12 13" key="3">
    <citation type="submission" date="2021-02" db="EMBL/GenBank/DDBJ databases">
        <authorList>
            <person name="Merkel A.Y."/>
        </authorList>
    </citation>
    <scope>NUCLEOTIDE SEQUENCE [LARGE SCALE GENOMIC DNA]</scope>
    <source>
        <strain evidence="12 13">T05b</strain>
    </source>
</reference>
<evidence type="ECO:0000256" key="6">
    <source>
        <dbReference type="ARBA" id="ARBA00022619"/>
    </source>
</evidence>
<keyword evidence="7 12" id="KW-0808">Transferase</keyword>
<keyword evidence="6" id="KW-0686">Riboflavin biosynthesis</keyword>
<feature type="repeat" description="Lumazine-binding" evidence="10">
    <location>
        <begin position="1"/>
        <end position="87"/>
    </location>
</feature>